<comment type="caution">
    <text evidence="1">The sequence shown here is derived from an EMBL/GenBank/DDBJ whole genome shotgun (WGS) entry which is preliminary data.</text>
</comment>
<evidence type="ECO:0000313" key="2">
    <source>
        <dbReference type="Proteomes" id="UP000615446"/>
    </source>
</evidence>
<dbReference type="AlphaFoldDB" id="A0A8H3LUI9"/>
<sequence>MTCYLAHQTYKAYLNTQFNVILCELDNHETIIVNNKELDVQAYDYWSADTKQDAWFTASYFEAVFTTIDSKPFWVKIIFDNRSHYHNSELMTIISY</sequence>
<gene>
    <name evidence="1" type="ORF">RCL2_001930400</name>
</gene>
<dbReference type="Proteomes" id="UP000615446">
    <property type="component" value="Unassembled WGS sequence"/>
</dbReference>
<organism evidence="1 2">
    <name type="scientific">Rhizophagus clarus</name>
    <dbReference type="NCBI Taxonomy" id="94130"/>
    <lineage>
        <taxon>Eukaryota</taxon>
        <taxon>Fungi</taxon>
        <taxon>Fungi incertae sedis</taxon>
        <taxon>Mucoromycota</taxon>
        <taxon>Glomeromycotina</taxon>
        <taxon>Glomeromycetes</taxon>
        <taxon>Glomerales</taxon>
        <taxon>Glomeraceae</taxon>
        <taxon>Rhizophagus</taxon>
    </lineage>
</organism>
<accession>A0A8H3LUI9</accession>
<name>A0A8H3LUI9_9GLOM</name>
<dbReference type="EMBL" id="BLAL01000215">
    <property type="protein sequence ID" value="GES92530.1"/>
    <property type="molecule type" value="Genomic_DNA"/>
</dbReference>
<reference evidence="1" key="1">
    <citation type="submission" date="2019-10" db="EMBL/GenBank/DDBJ databases">
        <title>Conservation and host-specific expression of non-tandemly repeated heterogenous ribosome RNA gene in arbuscular mycorrhizal fungi.</title>
        <authorList>
            <person name="Maeda T."/>
            <person name="Kobayashi Y."/>
            <person name="Nakagawa T."/>
            <person name="Ezawa T."/>
            <person name="Yamaguchi K."/>
            <person name="Bino T."/>
            <person name="Nishimoto Y."/>
            <person name="Shigenobu S."/>
            <person name="Kawaguchi M."/>
        </authorList>
    </citation>
    <scope>NUCLEOTIDE SEQUENCE</scope>
    <source>
        <strain evidence="1">HR1</strain>
    </source>
</reference>
<protein>
    <submittedName>
        <fullName evidence="1">Uncharacterized protein</fullName>
    </submittedName>
</protein>
<dbReference type="OrthoDB" id="2431416at2759"/>
<evidence type="ECO:0000313" key="1">
    <source>
        <dbReference type="EMBL" id="GES92530.1"/>
    </source>
</evidence>
<proteinExistence type="predicted"/>